<dbReference type="AlphaFoldDB" id="A0A8T1SWX3"/>
<sequence length="210" mass="23733">MNVLVLVDVFSNWVEAFPCRKADAKTIVKLRLKDFVPRFGIPVSINSDRGTYFTGQIVKELCATLQIQHNLFCPHHLQSAGTVKCQNGILKNKLAKVCAETNLKWPHVLPLALIRMRATPNLKTGLSPYEIPTGHPMRLPASPLILPQMDIHLMDNTMLNYCQALMKCVRSLYTQVKEALPKDPEQTCHALKPGDWVFIKVHQRKTTLTP</sequence>
<dbReference type="SUPFAM" id="SSF53098">
    <property type="entry name" value="Ribonuclease H-like"/>
    <property type="match status" value="1"/>
</dbReference>
<dbReference type="InterPro" id="IPR050951">
    <property type="entry name" value="Retrovirus_Pol_polyprotein"/>
</dbReference>
<dbReference type="GO" id="GO:0015074">
    <property type="term" value="P:DNA integration"/>
    <property type="evidence" value="ECO:0007669"/>
    <property type="project" value="InterPro"/>
</dbReference>
<feature type="domain" description="Integrase catalytic" evidence="1">
    <location>
        <begin position="1"/>
        <end position="136"/>
    </location>
</feature>
<dbReference type="GO" id="GO:0003676">
    <property type="term" value="F:nucleic acid binding"/>
    <property type="evidence" value="ECO:0007669"/>
    <property type="project" value="InterPro"/>
</dbReference>
<organism evidence="2 3">
    <name type="scientific">Chelydra serpentina</name>
    <name type="common">Snapping turtle</name>
    <name type="synonym">Testudo serpentina</name>
    <dbReference type="NCBI Taxonomy" id="8475"/>
    <lineage>
        <taxon>Eukaryota</taxon>
        <taxon>Metazoa</taxon>
        <taxon>Chordata</taxon>
        <taxon>Craniata</taxon>
        <taxon>Vertebrata</taxon>
        <taxon>Euteleostomi</taxon>
        <taxon>Archelosauria</taxon>
        <taxon>Testudinata</taxon>
        <taxon>Testudines</taxon>
        <taxon>Cryptodira</taxon>
        <taxon>Durocryptodira</taxon>
        <taxon>Americhelydia</taxon>
        <taxon>Chelydroidea</taxon>
        <taxon>Chelydridae</taxon>
        <taxon>Chelydra</taxon>
    </lineage>
</organism>
<keyword evidence="3" id="KW-1185">Reference proteome</keyword>
<evidence type="ECO:0000259" key="1">
    <source>
        <dbReference type="PROSITE" id="PS50994"/>
    </source>
</evidence>
<dbReference type="PANTHER" id="PTHR37984">
    <property type="entry name" value="PROTEIN CBG26694"/>
    <property type="match status" value="1"/>
</dbReference>
<proteinExistence type="predicted"/>
<gene>
    <name evidence="2" type="ORF">G0U57_018524</name>
</gene>
<reference evidence="2 3" key="1">
    <citation type="journal article" date="2020" name="G3 (Bethesda)">
        <title>Draft Genome of the Common Snapping Turtle, Chelydra serpentina, a Model for Phenotypic Plasticity in Reptiles.</title>
        <authorList>
            <person name="Das D."/>
            <person name="Singh S.K."/>
            <person name="Bierstedt J."/>
            <person name="Erickson A."/>
            <person name="Galli G.L.J."/>
            <person name="Crossley D.A. 2nd"/>
            <person name="Rhen T."/>
        </authorList>
    </citation>
    <scope>NUCLEOTIDE SEQUENCE [LARGE SCALE GENOMIC DNA]</scope>
    <source>
        <strain evidence="2">KW</strain>
    </source>
</reference>
<dbReference type="PROSITE" id="PS50994">
    <property type="entry name" value="INTEGRASE"/>
    <property type="match status" value="1"/>
</dbReference>
<dbReference type="InterPro" id="IPR036397">
    <property type="entry name" value="RNaseH_sf"/>
</dbReference>
<dbReference type="Proteomes" id="UP000765507">
    <property type="component" value="Unassembled WGS sequence"/>
</dbReference>
<dbReference type="PANTHER" id="PTHR37984:SF5">
    <property type="entry name" value="PROTEIN NYNRIN-LIKE"/>
    <property type="match status" value="1"/>
</dbReference>
<dbReference type="InterPro" id="IPR001584">
    <property type="entry name" value="Integrase_cat-core"/>
</dbReference>
<dbReference type="InterPro" id="IPR012337">
    <property type="entry name" value="RNaseH-like_sf"/>
</dbReference>
<accession>A0A8T1SWX3</accession>
<comment type="caution">
    <text evidence="2">The sequence shown here is derived from an EMBL/GenBank/DDBJ whole genome shotgun (WGS) entry which is preliminary data.</text>
</comment>
<evidence type="ECO:0000313" key="2">
    <source>
        <dbReference type="EMBL" id="KAG6933736.1"/>
    </source>
</evidence>
<name>A0A8T1SWX3_CHESE</name>
<dbReference type="Gene3D" id="3.30.420.10">
    <property type="entry name" value="Ribonuclease H-like superfamily/Ribonuclease H"/>
    <property type="match status" value="1"/>
</dbReference>
<evidence type="ECO:0000313" key="3">
    <source>
        <dbReference type="Proteomes" id="UP000765507"/>
    </source>
</evidence>
<dbReference type="EMBL" id="JAHGAV010000068">
    <property type="protein sequence ID" value="KAG6933736.1"/>
    <property type="molecule type" value="Genomic_DNA"/>
</dbReference>
<dbReference type="Pfam" id="PF00665">
    <property type="entry name" value="rve"/>
    <property type="match status" value="1"/>
</dbReference>
<protein>
    <submittedName>
        <fullName evidence="2">Pr gag-pro-pol</fullName>
    </submittedName>
</protein>
<dbReference type="OrthoDB" id="9906983at2759"/>